<evidence type="ECO:0000256" key="3">
    <source>
        <dbReference type="ARBA" id="ARBA00023002"/>
    </source>
</evidence>
<sequence length="288" mass="31358">MRVDINITNYSWPQTPGAELSRIVQRADDGGLDTVWVADHLLQVDPTSTLEAEMLEAYTTLGFLAGQSQHVRLGTMVSAATYRPPALLIKAVTTLDVLSNGRAWLGIGSGYSESECQALGLPLPPVSERFARLDEILRLALQMWTGDESPFEGSHYQLERPVNIPQPVSQPHPPILIGGMGENKTLRMVARHADACNLFDVPDGGATLRHKLSVLAKHCDAEGRAYSDITTTVSTRFEPGEAPSEFADRCHALRELGFEHVVAIRSGPWTVADVTTLAKARELLAKGP</sequence>
<dbReference type="NCBIfam" id="TIGR03560">
    <property type="entry name" value="F420_Rv1855c"/>
    <property type="match status" value="1"/>
</dbReference>
<dbReference type="PANTHER" id="PTHR42847">
    <property type="entry name" value="ALKANESULFONATE MONOOXYGENASE"/>
    <property type="match status" value="1"/>
</dbReference>
<dbReference type="RefSeq" id="WP_112259324.1">
    <property type="nucleotide sequence ID" value="NZ_QMIG01000018.1"/>
</dbReference>
<evidence type="ECO:0000259" key="5">
    <source>
        <dbReference type="Pfam" id="PF00296"/>
    </source>
</evidence>
<keyword evidence="4" id="KW-0503">Monooxygenase</keyword>
<dbReference type="OrthoDB" id="143323at2"/>
<keyword evidence="3" id="KW-0560">Oxidoreductase</keyword>
<reference evidence="6 7" key="1">
    <citation type="submission" date="2018-06" db="EMBL/GenBank/DDBJ databases">
        <title>Phytoactinopolyspora halophila sp. nov., a novel halophilic actinomycete isolated from a saline soil in China.</title>
        <authorList>
            <person name="Tang S.-K."/>
        </authorList>
    </citation>
    <scope>NUCLEOTIDE SEQUENCE [LARGE SCALE GENOMIC DNA]</scope>
    <source>
        <strain evidence="6 7">YIM 96934</strain>
    </source>
</reference>
<keyword evidence="1" id="KW-0285">Flavoprotein</keyword>
<dbReference type="GO" id="GO:0046306">
    <property type="term" value="P:alkanesulfonate catabolic process"/>
    <property type="evidence" value="ECO:0007669"/>
    <property type="project" value="TreeGrafter"/>
</dbReference>
<dbReference type="InterPro" id="IPR011251">
    <property type="entry name" value="Luciferase-like_dom"/>
</dbReference>
<dbReference type="GO" id="GO:0008726">
    <property type="term" value="F:alkanesulfonate monooxygenase activity"/>
    <property type="evidence" value="ECO:0007669"/>
    <property type="project" value="TreeGrafter"/>
</dbReference>
<gene>
    <name evidence="6" type="ORF">DPM12_15630</name>
</gene>
<comment type="caution">
    <text evidence="6">The sequence shown here is derived from an EMBL/GenBank/DDBJ whole genome shotgun (WGS) entry which is preliminary data.</text>
</comment>
<proteinExistence type="predicted"/>
<evidence type="ECO:0000313" key="7">
    <source>
        <dbReference type="Proteomes" id="UP000250462"/>
    </source>
</evidence>
<dbReference type="InterPro" id="IPR019952">
    <property type="entry name" value="F420_OxRdatse_Rv1855c_pred"/>
</dbReference>
<feature type="domain" description="Luciferase-like" evidence="5">
    <location>
        <begin position="14"/>
        <end position="254"/>
    </location>
</feature>
<keyword evidence="7" id="KW-1185">Reference proteome</keyword>
<dbReference type="SUPFAM" id="SSF51679">
    <property type="entry name" value="Bacterial luciferase-like"/>
    <property type="match status" value="1"/>
</dbReference>
<dbReference type="EMBL" id="QMIG01000018">
    <property type="protein sequence ID" value="RAW11942.1"/>
    <property type="molecule type" value="Genomic_DNA"/>
</dbReference>
<evidence type="ECO:0000256" key="1">
    <source>
        <dbReference type="ARBA" id="ARBA00022630"/>
    </source>
</evidence>
<evidence type="ECO:0000256" key="4">
    <source>
        <dbReference type="ARBA" id="ARBA00023033"/>
    </source>
</evidence>
<dbReference type="InterPro" id="IPR036661">
    <property type="entry name" value="Luciferase-like_sf"/>
</dbReference>
<accession>A0A329QKL0</accession>
<evidence type="ECO:0000313" key="6">
    <source>
        <dbReference type="EMBL" id="RAW11942.1"/>
    </source>
</evidence>
<dbReference type="Pfam" id="PF00296">
    <property type="entry name" value="Bac_luciferase"/>
    <property type="match status" value="1"/>
</dbReference>
<dbReference type="PANTHER" id="PTHR42847:SF8">
    <property type="entry name" value="CONSERVED PROTEIN"/>
    <property type="match status" value="1"/>
</dbReference>
<dbReference type="InterPro" id="IPR050172">
    <property type="entry name" value="SsuD_RutA_monooxygenase"/>
</dbReference>
<name>A0A329QKL0_9ACTN</name>
<keyword evidence="2" id="KW-0288">FMN</keyword>
<dbReference type="Proteomes" id="UP000250462">
    <property type="component" value="Unassembled WGS sequence"/>
</dbReference>
<protein>
    <submittedName>
        <fullName evidence="6">LLM class F420-dependent oxidoreductase</fullName>
    </submittedName>
</protein>
<organism evidence="6 7">
    <name type="scientific">Phytoactinopolyspora halophila</name>
    <dbReference type="NCBI Taxonomy" id="1981511"/>
    <lineage>
        <taxon>Bacteria</taxon>
        <taxon>Bacillati</taxon>
        <taxon>Actinomycetota</taxon>
        <taxon>Actinomycetes</taxon>
        <taxon>Jiangellales</taxon>
        <taxon>Jiangellaceae</taxon>
        <taxon>Phytoactinopolyspora</taxon>
    </lineage>
</organism>
<dbReference type="Gene3D" id="3.20.20.30">
    <property type="entry name" value="Luciferase-like domain"/>
    <property type="match status" value="1"/>
</dbReference>
<dbReference type="AlphaFoldDB" id="A0A329QKL0"/>
<evidence type="ECO:0000256" key="2">
    <source>
        <dbReference type="ARBA" id="ARBA00022643"/>
    </source>
</evidence>